<comment type="caution">
    <text evidence="2">The sequence shown here is derived from an EMBL/GenBank/DDBJ whole genome shotgun (WGS) entry which is preliminary data.</text>
</comment>
<gene>
    <name evidence="2" type="ORF">Taro_017065</name>
</gene>
<evidence type="ECO:0000313" key="3">
    <source>
        <dbReference type="Proteomes" id="UP000652761"/>
    </source>
</evidence>
<dbReference type="Proteomes" id="UP000652761">
    <property type="component" value="Unassembled WGS sequence"/>
</dbReference>
<organism evidence="2 3">
    <name type="scientific">Colocasia esculenta</name>
    <name type="common">Wild taro</name>
    <name type="synonym">Arum esculentum</name>
    <dbReference type="NCBI Taxonomy" id="4460"/>
    <lineage>
        <taxon>Eukaryota</taxon>
        <taxon>Viridiplantae</taxon>
        <taxon>Streptophyta</taxon>
        <taxon>Embryophyta</taxon>
        <taxon>Tracheophyta</taxon>
        <taxon>Spermatophyta</taxon>
        <taxon>Magnoliopsida</taxon>
        <taxon>Liliopsida</taxon>
        <taxon>Araceae</taxon>
        <taxon>Aroideae</taxon>
        <taxon>Colocasieae</taxon>
        <taxon>Colocasia</taxon>
    </lineage>
</organism>
<feature type="region of interest" description="Disordered" evidence="1">
    <location>
        <begin position="316"/>
        <end position="347"/>
    </location>
</feature>
<feature type="region of interest" description="Disordered" evidence="1">
    <location>
        <begin position="25"/>
        <end position="46"/>
    </location>
</feature>
<name>A0A843US84_COLES</name>
<feature type="non-terminal residue" evidence="2">
    <location>
        <position position="413"/>
    </location>
</feature>
<feature type="compositionally biased region" description="Low complexity" evidence="1">
    <location>
        <begin position="31"/>
        <end position="46"/>
    </location>
</feature>
<reference evidence="2" key="1">
    <citation type="submission" date="2017-07" db="EMBL/GenBank/DDBJ databases">
        <title>Taro Niue Genome Assembly and Annotation.</title>
        <authorList>
            <person name="Atibalentja N."/>
            <person name="Keating K."/>
            <person name="Fields C.J."/>
        </authorList>
    </citation>
    <scope>NUCLEOTIDE SEQUENCE</scope>
    <source>
        <strain evidence="2">Niue_2</strain>
        <tissue evidence="2">Leaf</tissue>
    </source>
</reference>
<feature type="compositionally biased region" description="Basic and acidic residues" evidence="1">
    <location>
        <begin position="216"/>
        <end position="232"/>
    </location>
</feature>
<accession>A0A843US84</accession>
<feature type="non-terminal residue" evidence="2">
    <location>
        <position position="1"/>
    </location>
</feature>
<proteinExistence type="predicted"/>
<dbReference type="AlphaFoldDB" id="A0A843US84"/>
<protein>
    <submittedName>
        <fullName evidence="2">Uncharacterized protein</fullName>
    </submittedName>
</protein>
<feature type="region of interest" description="Disordered" evidence="1">
    <location>
        <begin position="209"/>
        <end position="232"/>
    </location>
</feature>
<keyword evidence="3" id="KW-1185">Reference proteome</keyword>
<sequence length="413" mass="43300">QFCWASQASRRFFAYEDYLRRTDQHLGQGSGHASSGQGSSSAGMSSNIPEVLVDIPRDGDPRVGPLDPFLTEQREKQPSISAAYKNLKICKEKIGRATVKGPVGGNRWEDLNVLANDDYNPIFDGTPSSDGAGLSQASPLEQGHLSVGLIAGEVAGGLDVNLSAPEGSTSLQAIHDLLTTVPEPEFPDYPDFNFIESDGGTGRSDDFLHSGASWHDPTRGGRDPKEAKRGEQRCGPLHRGVYMVRSPAVARSPTIAAVAGTEAISRSPTAISSPSGAGGPLAGGSVDALAGGCSRILEDSHLEVVAGDFGKATCPRDSGGSSLPSSGAQAVDGVLPQPSSSGDLPGLSDAFPSHDIQWPNLSQGALLQETEGALNFLMRGARAIAEENNPPSIEAVRDVFRRNTLAYHLMGHP</sequence>
<dbReference type="EMBL" id="NMUH01000770">
    <property type="protein sequence ID" value="MQL84560.1"/>
    <property type="molecule type" value="Genomic_DNA"/>
</dbReference>
<evidence type="ECO:0000256" key="1">
    <source>
        <dbReference type="SAM" id="MobiDB-lite"/>
    </source>
</evidence>
<feature type="compositionally biased region" description="Polar residues" evidence="1">
    <location>
        <begin position="319"/>
        <end position="328"/>
    </location>
</feature>
<evidence type="ECO:0000313" key="2">
    <source>
        <dbReference type="EMBL" id="MQL84560.1"/>
    </source>
</evidence>